<protein>
    <submittedName>
        <fullName evidence="1">Uncharacterized protein</fullName>
    </submittedName>
</protein>
<evidence type="ECO:0000313" key="2">
    <source>
        <dbReference type="Proteomes" id="UP000518266"/>
    </source>
</evidence>
<proteinExistence type="predicted"/>
<dbReference type="Proteomes" id="UP000518266">
    <property type="component" value="Unassembled WGS sequence"/>
</dbReference>
<evidence type="ECO:0000313" key="1">
    <source>
        <dbReference type="EMBL" id="KAF3847770.1"/>
    </source>
</evidence>
<comment type="caution">
    <text evidence="1">The sequence shown here is derived from an EMBL/GenBank/DDBJ whole genome shotgun (WGS) entry which is preliminary data.</text>
</comment>
<accession>A0A7J5YEC2</accession>
<dbReference type="EMBL" id="JAAKFY010000013">
    <property type="protein sequence ID" value="KAF3847770.1"/>
    <property type="molecule type" value="Genomic_DNA"/>
</dbReference>
<reference evidence="1 2" key="1">
    <citation type="submission" date="2020-03" db="EMBL/GenBank/DDBJ databases">
        <title>Dissostichus mawsoni Genome sequencing and assembly.</title>
        <authorList>
            <person name="Park H."/>
        </authorList>
    </citation>
    <scope>NUCLEOTIDE SEQUENCE [LARGE SCALE GENOMIC DNA]</scope>
    <source>
        <strain evidence="1">DM0001</strain>
        <tissue evidence="1">Muscle</tissue>
    </source>
</reference>
<name>A0A7J5YEC2_DISMA</name>
<gene>
    <name evidence="1" type="ORF">F7725_020798</name>
</gene>
<sequence length="64" mass="6996">MENPSTNNRFRSTIFNHEVEQCGSWEAQSAVANIPQEKPCGEMLPSLPLSVAAMTASLVEDLSM</sequence>
<dbReference type="AlphaFoldDB" id="A0A7J5YEC2"/>
<keyword evidence="2" id="KW-1185">Reference proteome</keyword>
<organism evidence="1 2">
    <name type="scientific">Dissostichus mawsoni</name>
    <name type="common">Antarctic cod</name>
    <dbReference type="NCBI Taxonomy" id="36200"/>
    <lineage>
        <taxon>Eukaryota</taxon>
        <taxon>Metazoa</taxon>
        <taxon>Chordata</taxon>
        <taxon>Craniata</taxon>
        <taxon>Vertebrata</taxon>
        <taxon>Euteleostomi</taxon>
        <taxon>Actinopterygii</taxon>
        <taxon>Neopterygii</taxon>
        <taxon>Teleostei</taxon>
        <taxon>Neoteleostei</taxon>
        <taxon>Acanthomorphata</taxon>
        <taxon>Eupercaria</taxon>
        <taxon>Perciformes</taxon>
        <taxon>Notothenioidei</taxon>
        <taxon>Nototheniidae</taxon>
        <taxon>Dissostichus</taxon>
    </lineage>
</organism>